<protein>
    <submittedName>
        <fullName evidence="3">Universal stress protein</fullName>
    </submittedName>
</protein>
<dbReference type="AlphaFoldDB" id="A0A4Y8R8K4"/>
<evidence type="ECO:0000259" key="2">
    <source>
        <dbReference type="Pfam" id="PF00582"/>
    </source>
</evidence>
<dbReference type="Gene3D" id="3.40.50.12370">
    <property type="match status" value="1"/>
</dbReference>
<name>A0A4Y8R8K4_9HYPH</name>
<dbReference type="Pfam" id="PF00582">
    <property type="entry name" value="Usp"/>
    <property type="match status" value="2"/>
</dbReference>
<feature type="domain" description="UspA" evidence="2">
    <location>
        <begin position="1"/>
        <end position="116"/>
    </location>
</feature>
<dbReference type="Proteomes" id="UP000298179">
    <property type="component" value="Unassembled WGS sequence"/>
</dbReference>
<dbReference type="CDD" id="cd00293">
    <property type="entry name" value="USP-like"/>
    <property type="match status" value="1"/>
</dbReference>
<dbReference type="InterPro" id="IPR006015">
    <property type="entry name" value="Universal_stress_UspA"/>
</dbReference>
<dbReference type="InterPro" id="IPR006016">
    <property type="entry name" value="UspA"/>
</dbReference>
<accession>A0A4Y8R8K4</accession>
<dbReference type="OrthoDB" id="9804721at2"/>
<comment type="similarity">
    <text evidence="1">Belongs to the universal stress protein A family.</text>
</comment>
<sequence length="275" mass="29359">MYRTILVCFDTPERIDRLLGVALPLAASHGAHLVGLHVTPSVLADLATEISVEYLEATRKSLRETAAAVRSAFEKRAAVSDVSTEWRVEEPTSPDFAKAVTRHALCADLVVVAQSHASEWHGGGLVTDVLFETGRPILFVPREGCFSTIGKRPVVAWNGTRESARAAFDAIPLISGAEKVCVLAIDPHRGSGSEGLAPADDLATALARHGLPVEASVTYSGDISVGDTLLSYLADAGADLLVMGCYGHSRIREMLFGGVTRQILREMTAPVLMSR</sequence>
<keyword evidence="4" id="KW-1185">Reference proteome</keyword>
<evidence type="ECO:0000313" key="4">
    <source>
        <dbReference type="Proteomes" id="UP000298179"/>
    </source>
</evidence>
<dbReference type="EMBL" id="SOZD01000012">
    <property type="protein sequence ID" value="TFF17939.1"/>
    <property type="molecule type" value="Genomic_DNA"/>
</dbReference>
<comment type="caution">
    <text evidence="3">The sequence shown here is derived from an EMBL/GenBank/DDBJ whole genome shotgun (WGS) entry which is preliminary data.</text>
</comment>
<feature type="domain" description="UspA" evidence="2">
    <location>
        <begin position="205"/>
        <end position="274"/>
    </location>
</feature>
<dbReference type="PANTHER" id="PTHR46268">
    <property type="entry name" value="STRESS RESPONSE PROTEIN NHAX"/>
    <property type="match status" value="1"/>
</dbReference>
<dbReference type="SUPFAM" id="SSF52402">
    <property type="entry name" value="Adenine nucleotide alpha hydrolases-like"/>
    <property type="match status" value="2"/>
</dbReference>
<evidence type="ECO:0000256" key="1">
    <source>
        <dbReference type="ARBA" id="ARBA00008791"/>
    </source>
</evidence>
<organism evidence="3 4">
    <name type="scientific">Jiella endophytica</name>
    <dbReference type="NCBI Taxonomy" id="2558362"/>
    <lineage>
        <taxon>Bacteria</taxon>
        <taxon>Pseudomonadati</taxon>
        <taxon>Pseudomonadota</taxon>
        <taxon>Alphaproteobacteria</taxon>
        <taxon>Hyphomicrobiales</taxon>
        <taxon>Aurantimonadaceae</taxon>
        <taxon>Jiella</taxon>
    </lineage>
</organism>
<dbReference type="PANTHER" id="PTHR46268:SF15">
    <property type="entry name" value="UNIVERSAL STRESS PROTEIN HP_0031"/>
    <property type="match status" value="1"/>
</dbReference>
<dbReference type="PRINTS" id="PR01438">
    <property type="entry name" value="UNVRSLSTRESS"/>
</dbReference>
<gene>
    <name evidence="3" type="ORF">E3C22_22655</name>
</gene>
<dbReference type="RefSeq" id="WP_134764166.1">
    <property type="nucleotide sequence ID" value="NZ_SOZD01000012.1"/>
</dbReference>
<proteinExistence type="inferred from homology"/>
<evidence type="ECO:0000313" key="3">
    <source>
        <dbReference type="EMBL" id="TFF17939.1"/>
    </source>
</evidence>
<reference evidence="3 4" key="1">
    <citation type="submission" date="2019-03" db="EMBL/GenBank/DDBJ databases">
        <title>Jiella endophytica sp. nov., a novel endophytic bacterium isolated from root of Ficus microcarpa Linn. f.</title>
        <authorList>
            <person name="Tuo L."/>
        </authorList>
    </citation>
    <scope>NUCLEOTIDE SEQUENCE [LARGE SCALE GENOMIC DNA]</scope>
    <source>
        <strain evidence="3 4">CBS5Q-3</strain>
    </source>
</reference>